<dbReference type="Proteomes" id="UP000480185">
    <property type="component" value="Unassembled WGS sequence"/>
</dbReference>
<dbReference type="InterPro" id="IPR042099">
    <property type="entry name" value="ANL_N_sf"/>
</dbReference>
<evidence type="ECO:0000259" key="3">
    <source>
        <dbReference type="Pfam" id="PF00501"/>
    </source>
</evidence>
<keyword evidence="6" id="KW-1185">Reference proteome</keyword>
<dbReference type="Pfam" id="PF00501">
    <property type="entry name" value="AMP-binding"/>
    <property type="match status" value="1"/>
</dbReference>
<dbReference type="FunFam" id="3.30.300.30:FF:000008">
    <property type="entry name" value="2,3-dihydroxybenzoate-AMP ligase"/>
    <property type="match status" value="1"/>
</dbReference>
<sequence length="513" mass="57811">MIVKDILTHHVKVNPHKTAIISDEQNLSYQELYSRVKRTANLLTDKFHLTRGDRFAVLSKNSGYIPELYYATAYTGIVGVPINYRLTLTEICDLLEDAEAKLIFIDSDYKGYLEEITQKTRINFGVVLDTDGTQGAISYKEAMNESSADFIEKPLTKDDIVLQFYTSGTTGRPKGVMISNGNIMANSWTSVAEGNIRHFDRFLNVAPMCHMSAGSRVFSLSFAGATHIILKKFNPEQVLQVMDKHKVTHALLVPTMISKLIENNKFNKNMMEHLDMITYGASPMPLPLLQEAMDLFQCNFWNGYGLTEASPMLTGLKPSDHRLALTNPKYENTLYSVGKQLLGIDIKIVNEDGEEVKPGESGEIIAKGQNIMKGYWKNPKATEETIINGWLYTGDIGMKDDEGYIYIVDRKKDMLISGGINIYPREIEKVIEDFEGIKEVAVTGMADEKWGEVPVAFIVSDQSVSTEELKSWLANRLAKFKLPKEIIKVNELPRNTTGKIQKQNLKTTYLTHH</sequence>
<dbReference type="EMBL" id="WJNH01000001">
    <property type="protein sequence ID" value="MRG84885.1"/>
    <property type="molecule type" value="Genomic_DNA"/>
</dbReference>
<comment type="similarity">
    <text evidence="1">Belongs to the ATP-dependent AMP-binding enzyme family.</text>
</comment>
<dbReference type="GO" id="GO:0031956">
    <property type="term" value="F:medium-chain fatty acid-CoA ligase activity"/>
    <property type="evidence" value="ECO:0007669"/>
    <property type="project" value="TreeGrafter"/>
</dbReference>
<dbReference type="Gene3D" id="3.40.50.12780">
    <property type="entry name" value="N-terminal domain of ligase-like"/>
    <property type="match status" value="1"/>
</dbReference>
<dbReference type="NCBIfam" id="NF004837">
    <property type="entry name" value="PRK06187.1"/>
    <property type="match status" value="1"/>
</dbReference>
<dbReference type="SUPFAM" id="SSF56801">
    <property type="entry name" value="Acetyl-CoA synthetase-like"/>
    <property type="match status" value="1"/>
</dbReference>
<reference evidence="5 6" key="1">
    <citation type="submission" date="2019-11" db="EMBL/GenBank/DDBJ databases">
        <authorList>
            <person name="Li J."/>
        </authorList>
    </citation>
    <scope>NUCLEOTIDE SEQUENCE [LARGE SCALE GENOMIC DNA]</scope>
    <source>
        <strain evidence="5 6">J4</strain>
    </source>
</reference>
<gene>
    <name evidence="5" type="ORF">GH754_00930</name>
</gene>
<dbReference type="PANTHER" id="PTHR43201:SF5">
    <property type="entry name" value="MEDIUM-CHAIN ACYL-COA LIGASE ACSF2, MITOCHONDRIAL"/>
    <property type="match status" value="1"/>
</dbReference>
<protein>
    <submittedName>
        <fullName evidence="5">Long-chain-fatty-acid--CoA ligase</fullName>
    </submittedName>
</protein>
<feature type="domain" description="AMP-binding enzyme C-terminal" evidence="4">
    <location>
        <begin position="426"/>
        <end position="499"/>
    </location>
</feature>
<dbReference type="InterPro" id="IPR000873">
    <property type="entry name" value="AMP-dep_synth/lig_dom"/>
</dbReference>
<evidence type="ECO:0000256" key="2">
    <source>
        <dbReference type="ARBA" id="ARBA00022598"/>
    </source>
</evidence>
<evidence type="ECO:0000313" key="5">
    <source>
        <dbReference type="EMBL" id="MRG84885.1"/>
    </source>
</evidence>
<dbReference type="RefSeq" id="WP_153726856.1">
    <property type="nucleotide sequence ID" value="NZ_WJNH01000001.1"/>
</dbReference>
<accession>A0A6G1X1W7</accession>
<proteinExistence type="inferred from homology"/>
<dbReference type="InterPro" id="IPR025110">
    <property type="entry name" value="AMP-bd_C"/>
</dbReference>
<dbReference type="Pfam" id="PF13193">
    <property type="entry name" value="AMP-binding_C"/>
    <property type="match status" value="1"/>
</dbReference>
<dbReference type="OrthoDB" id="9757771at2"/>
<name>A0A6G1X1W7_9BACI</name>
<dbReference type="GO" id="GO:0006631">
    <property type="term" value="P:fatty acid metabolic process"/>
    <property type="evidence" value="ECO:0007669"/>
    <property type="project" value="TreeGrafter"/>
</dbReference>
<feature type="domain" description="AMP-dependent synthetase/ligase" evidence="3">
    <location>
        <begin position="8"/>
        <end position="376"/>
    </location>
</feature>
<evidence type="ECO:0000313" key="6">
    <source>
        <dbReference type="Proteomes" id="UP000480185"/>
    </source>
</evidence>
<comment type="caution">
    <text evidence="5">The sequence shown here is derived from an EMBL/GenBank/DDBJ whole genome shotgun (WGS) entry which is preliminary data.</text>
</comment>
<dbReference type="PANTHER" id="PTHR43201">
    <property type="entry name" value="ACYL-COA SYNTHETASE"/>
    <property type="match status" value="1"/>
</dbReference>
<evidence type="ECO:0000259" key="4">
    <source>
        <dbReference type="Pfam" id="PF13193"/>
    </source>
</evidence>
<evidence type="ECO:0000256" key="1">
    <source>
        <dbReference type="ARBA" id="ARBA00006432"/>
    </source>
</evidence>
<dbReference type="Gene3D" id="3.30.300.30">
    <property type="match status" value="1"/>
</dbReference>
<organism evidence="5 6">
    <name type="scientific">Salinibacillus xinjiangensis</name>
    <dbReference type="NCBI Taxonomy" id="1229268"/>
    <lineage>
        <taxon>Bacteria</taxon>
        <taxon>Bacillati</taxon>
        <taxon>Bacillota</taxon>
        <taxon>Bacilli</taxon>
        <taxon>Bacillales</taxon>
        <taxon>Bacillaceae</taxon>
        <taxon>Salinibacillus</taxon>
    </lineage>
</organism>
<dbReference type="AlphaFoldDB" id="A0A6G1X1W7"/>
<dbReference type="InterPro" id="IPR045851">
    <property type="entry name" value="AMP-bd_C_sf"/>
</dbReference>
<keyword evidence="2 5" id="KW-0436">Ligase</keyword>